<dbReference type="STRING" id="121719.APZ00_03990"/>
<dbReference type="Pfam" id="PF07309">
    <property type="entry name" value="FlaF"/>
    <property type="match status" value="1"/>
</dbReference>
<dbReference type="AlphaFoldDB" id="A0A0L0IV99"/>
<dbReference type="GO" id="GO:0044781">
    <property type="term" value="P:bacterial-type flagellum organization"/>
    <property type="evidence" value="ECO:0007669"/>
    <property type="project" value="InterPro"/>
</dbReference>
<dbReference type="NCBIfam" id="NF009434">
    <property type="entry name" value="PRK12793.1"/>
    <property type="match status" value="1"/>
</dbReference>
<organism evidence="1 2">
    <name type="scientific">Pannonibacter phragmitetus</name>
    <dbReference type="NCBI Taxonomy" id="121719"/>
    <lineage>
        <taxon>Bacteria</taxon>
        <taxon>Pseudomonadati</taxon>
        <taxon>Pseudomonadota</taxon>
        <taxon>Alphaproteobacteria</taxon>
        <taxon>Hyphomicrobiales</taxon>
        <taxon>Stappiaceae</taxon>
        <taxon>Pannonibacter</taxon>
    </lineage>
</organism>
<keyword evidence="1" id="KW-0966">Cell projection</keyword>
<gene>
    <name evidence="1" type="ORF">APZ00_03990</name>
</gene>
<dbReference type="KEGG" id="pphr:APZ00_03990"/>
<reference evidence="1 2" key="1">
    <citation type="submission" date="2015-10" db="EMBL/GenBank/DDBJ databases">
        <title>The world's first case of liver abscess caused by Pannonibacter phragmitetus.</title>
        <authorList>
            <person name="Ming D."/>
            <person name="Wang M."/>
            <person name="Zhou Y."/>
            <person name="Jiang T."/>
            <person name="Hu S."/>
        </authorList>
    </citation>
    <scope>NUCLEOTIDE SEQUENCE [LARGE SCALE GENOMIC DNA]</scope>
    <source>
        <strain evidence="1 2">31801</strain>
    </source>
</reference>
<proteinExistence type="predicted"/>
<dbReference type="RefSeq" id="WP_050474402.1">
    <property type="nucleotide sequence ID" value="NZ_CM011124.1"/>
</dbReference>
<dbReference type="EMBL" id="CP013068">
    <property type="protein sequence ID" value="ALV26337.1"/>
    <property type="molecule type" value="Genomic_DNA"/>
</dbReference>
<dbReference type="InterPro" id="IPR010845">
    <property type="entry name" value="FlaF"/>
</dbReference>
<dbReference type="Proteomes" id="UP000064921">
    <property type="component" value="Chromosome"/>
</dbReference>
<sequence length="116" mass="13433">MYKSSYAQTMDEFGNDPRQDEREALGIVISQLELAREKGVRSREAVEAIFNARRVWTFLLESLSENSNDLPVEIRADLISIGIWVLKELERLRRYETESFDAIIEINGIIRDSLRG</sequence>
<evidence type="ECO:0000313" key="2">
    <source>
        <dbReference type="Proteomes" id="UP000064921"/>
    </source>
</evidence>
<name>A0A0L0IV99_9HYPH</name>
<dbReference type="eggNOG" id="COG5442">
    <property type="taxonomic scope" value="Bacteria"/>
</dbReference>
<keyword evidence="2" id="KW-1185">Reference proteome</keyword>
<evidence type="ECO:0000313" key="1">
    <source>
        <dbReference type="EMBL" id="ALV26337.1"/>
    </source>
</evidence>
<dbReference type="PATRIC" id="fig|121719.5.peg.1250"/>
<accession>A0A0L0IV99</accession>
<keyword evidence="1" id="KW-0969">Cilium</keyword>
<protein>
    <submittedName>
        <fullName evidence="1">Flagellar biosynthesis regulator FlhF</fullName>
    </submittedName>
</protein>
<keyword evidence="1" id="KW-0282">Flagellum</keyword>